<evidence type="ECO:0000313" key="2">
    <source>
        <dbReference type="Proteomes" id="UP000181790"/>
    </source>
</evidence>
<sequence>MYTFGADDIIGVNQVVTRGTDEAYQRAVVVTQVCRGDQRPATAQVNSGTAAGFPDVAHLEGTQVAVPRYVGKFVLHEWG</sequence>
<proteinExistence type="predicted"/>
<evidence type="ECO:0000313" key="1">
    <source>
        <dbReference type="EMBL" id="OIN55739.1"/>
    </source>
</evidence>
<keyword evidence="2" id="KW-1185">Reference proteome</keyword>
<dbReference type="AlphaFoldDB" id="A0A1S2VAQ3"/>
<accession>A0A1S2VAQ3</accession>
<reference evidence="1 2" key="1">
    <citation type="submission" date="2016-10" db="EMBL/GenBank/DDBJ databases">
        <title>Arsenicibacter rosenii gen. nov., sp. nov., an efficient arsenic-methylating bacterium isolated from an arsenic-contaminated paddy soil.</title>
        <authorList>
            <person name="Huang K."/>
        </authorList>
    </citation>
    <scope>NUCLEOTIDE SEQUENCE [LARGE SCALE GENOMIC DNA]</scope>
    <source>
        <strain evidence="1 2">SM-1</strain>
    </source>
</reference>
<name>A0A1S2VAQ3_9BACT</name>
<comment type="caution">
    <text evidence="1">The sequence shown here is derived from an EMBL/GenBank/DDBJ whole genome shotgun (WGS) entry which is preliminary data.</text>
</comment>
<dbReference type="EMBL" id="MORL01000038">
    <property type="protein sequence ID" value="OIN55739.1"/>
    <property type="molecule type" value="Genomic_DNA"/>
</dbReference>
<protein>
    <submittedName>
        <fullName evidence="1">Uncharacterized protein</fullName>
    </submittedName>
</protein>
<dbReference type="Proteomes" id="UP000181790">
    <property type="component" value="Unassembled WGS sequence"/>
</dbReference>
<dbReference type="RefSeq" id="WP_071506624.1">
    <property type="nucleotide sequence ID" value="NZ_MORL01000038.1"/>
</dbReference>
<organism evidence="1 2">
    <name type="scientific">Arsenicibacter rosenii</name>
    <dbReference type="NCBI Taxonomy" id="1750698"/>
    <lineage>
        <taxon>Bacteria</taxon>
        <taxon>Pseudomonadati</taxon>
        <taxon>Bacteroidota</taxon>
        <taxon>Cytophagia</taxon>
        <taxon>Cytophagales</taxon>
        <taxon>Spirosomataceae</taxon>
        <taxon>Arsenicibacter</taxon>
    </lineage>
</organism>
<gene>
    <name evidence="1" type="ORF">BLX24_28400</name>
</gene>